<feature type="domain" description="ABC transporter" evidence="8">
    <location>
        <begin position="83"/>
        <end position="332"/>
    </location>
</feature>
<dbReference type="InterPro" id="IPR003593">
    <property type="entry name" value="AAA+_ATPase"/>
</dbReference>
<keyword evidence="3" id="KW-0813">Transport</keyword>
<dbReference type="EMBL" id="NQNY01000012">
    <property type="protein sequence ID" value="PAK21122.1"/>
    <property type="molecule type" value="Genomic_DNA"/>
</dbReference>
<sequence length="510" mass="57945">MKKENQNKQDKEKSWLKKQGQTSYILVKNTKQKLSQLPFLNTIFRPSSKVEDFDWEGFEKNVQTEMIKGEPKRVVAEVDNLVLYFKNPARPKDRNLVIRGTGLKLYEGEVHAIIGESGSGKSVICSTLYGLTGTNSVIESGSIRLFNNQVQQFSFKDWENSTYRGKIVSAVFQNAMSTLNPTIKIGKQIIEGMLINGIVKTRKEAYNQALEYLRLTKINNPEKVMHLYPHELSGGMMQRVVIAAIVSLKPKVLIMDEPTTALDPTVQALVLDVIRDLQKQFKISVLFITHDLGVVASIADRISIMYAGQVVESGTRDEILKKPLHPYTWGLISSMPDVNNDTVLKTIRGNVPSSLNAIKGDAFAIRNDYALDIDFEHEPPYVYFSDTHFVRSWLYNEKAQTITPPELIEQIWSKNQMENPQAIAQKGLIQLEEALNPTFLVKDYFEKDQESWKQLKTKAELAKLRYFKNKAPFVETNDSILKRFLAPFKALKGIKISPKKEPVKVQESGN</sequence>
<evidence type="ECO:0000313" key="9">
    <source>
        <dbReference type="EMBL" id="PAK21122.1"/>
    </source>
</evidence>
<dbReference type="RefSeq" id="WP_095334996.1">
    <property type="nucleotide sequence ID" value="NZ_NQNY01000012.1"/>
</dbReference>
<dbReference type="NCBIfam" id="TIGR01727">
    <property type="entry name" value="oligo_HPY"/>
    <property type="match status" value="1"/>
</dbReference>
<evidence type="ECO:0000256" key="5">
    <source>
        <dbReference type="ARBA" id="ARBA00022741"/>
    </source>
</evidence>
<evidence type="ECO:0000313" key="10">
    <source>
        <dbReference type="Proteomes" id="UP000216943"/>
    </source>
</evidence>
<keyword evidence="7" id="KW-0472">Membrane</keyword>
<evidence type="ECO:0000259" key="8">
    <source>
        <dbReference type="PROSITE" id="PS50893"/>
    </source>
</evidence>
<dbReference type="InterPro" id="IPR027417">
    <property type="entry name" value="P-loop_NTPase"/>
</dbReference>
<dbReference type="AlphaFoldDB" id="A0A269TI14"/>
<evidence type="ECO:0000256" key="4">
    <source>
        <dbReference type="ARBA" id="ARBA00022475"/>
    </source>
</evidence>
<dbReference type="GO" id="GO:0016887">
    <property type="term" value="F:ATP hydrolysis activity"/>
    <property type="evidence" value="ECO:0007669"/>
    <property type="project" value="InterPro"/>
</dbReference>
<dbReference type="Gene3D" id="3.40.50.300">
    <property type="entry name" value="P-loop containing nucleotide triphosphate hydrolases"/>
    <property type="match status" value="1"/>
</dbReference>
<dbReference type="Pfam" id="PF00005">
    <property type="entry name" value="ABC_tran"/>
    <property type="match status" value="1"/>
</dbReference>
<dbReference type="PROSITE" id="PS00211">
    <property type="entry name" value="ABC_TRANSPORTER_1"/>
    <property type="match status" value="1"/>
</dbReference>
<reference evidence="10" key="1">
    <citation type="submission" date="2017-08" db="EMBL/GenBank/DDBJ databases">
        <authorList>
            <person name="Alvarez-Ponce D."/>
            <person name="Weitzman C.L."/>
            <person name="Tillett R.L."/>
            <person name="Sandmeier F.C."/>
            <person name="Tracy C.R."/>
        </authorList>
    </citation>
    <scope>NUCLEOTIDE SEQUENCE [LARGE SCALE GENOMIC DNA]</scope>
    <source>
        <strain evidence="10">723</strain>
    </source>
</reference>
<evidence type="ECO:0000256" key="6">
    <source>
        <dbReference type="ARBA" id="ARBA00022840"/>
    </source>
</evidence>
<dbReference type="Pfam" id="PF08352">
    <property type="entry name" value="oligo_HPY"/>
    <property type="match status" value="1"/>
</dbReference>
<dbReference type="InterPro" id="IPR013563">
    <property type="entry name" value="Oligopep_ABC_C"/>
</dbReference>
<dbReference type="Proteomes" id="UP000216943">
    <property type="component" value="Unassembled WGS sequence"/>
</dbReference>
<dbReference type="PROSITE" id="PS50893">
    <property type="entry name" value="ABC_TRANSPORTER_2"/>
    <property type="match status" value="1"/>
</dbReference>
<dbReference type="GO" id="GO:0005524">
    <property type="term" value="F:ATP binding"/>
    <property type="evidence" value="ECO:0007669"/>
    <property type="project" value="UniProtKB-KW"/>
</dbReference>
<evidence type="ECO:0000256" key="3">
    <source>
        <dbReference type="ARBA" id="ARBA00022448"/>
    </source>
</evidence>
<comment type="caution">
    <text evidence="9">The sequence shown here is derived from an EMBL/GenBank/DDBJ whole genome shotgun (WGS) entry which is preliminary data.</text>
</comment>
<accession>A0A269TI14</accession>
<dbReference type="InterPro" id="IPR050388">
    <property type="entry name" value="ABC_Ni/Peptide_Import"/>
</dbReference>
<dbReference type="InterPro" id="IPR017871">
    <property type="entry name" value="ABC_transporter-like_CS"/>
</dbReference>
<keyword evidence="6 9" id="KW-0067">ATP-binding</keyword>
<dbReference type="PANTHER" id="PTHR43297:SF2">
    <property type="entry name" value="DIPEPTIDE TRANSPORT ATP-BINDING PROTEIN DPPD"/>
    <property type="match status" value="1"/>
</dbReference>
<dbReference type="SMART" id="SM00382">
    <property type="entry name" value="AAA"/>
    <property type="match status" value="1"/>
</dbReference>
<gene>
    <name evidence="9" type="ORF">CJJ23_03600</name>
</gene>
<dbReference type="GO" id="GO:0015833">
    <property type="term" value="P:peptide transport"/>
    <property type="evidence" value="ECO:0007669"/>
    <property type="project" value="InterPro"/>
</dbReference>
<dbReference type="CDD" id="cd03257">
    <property type="entry name" value="ABC_NikE_OppD_transporters"/>
    <property type="match status" value="1"/>
</dbReference>
<keyword evidence="4" id="KW-1003">Cell membrane</keyword>
<protein>
    <submittedName>
        <fullName evidence="9">Peptide ABC transporter ATP-binding protein</fullName>
    </submittedName>
</protein>
<name>A0A269TI14_9BACT</name>
<dbReference type="SUPFAM" id="SSF52540">
    <property type="entry name" value="P-loop containing nucleoside triphosphate hydrolases"/>
    <property type="match status" value="1"/>
</dbReference>
<evidence type="ECO:0000256" key="7">
    <source>
        <dbReference type="ARBA" id="ARBA00023136"/>
    </source>
</evidence>
<comment type="similarity">
    <text evidence="2">Belongs to the ABC transporter superfamily.</text>
</comment>
<evidence type="ECO:0000256" key="1">
    <source>
        <dbReference type="ARBA" id="ARBA00004202"/>
    </source>
</evidence>
<comment type="subcellular location">
    <subcellularLocation>
        <location evidence="1">Cell membrane</location>
        <topology evidence="1">Peripheral membrane protein</topology>
    </subcellularLocation>
</comment>
<dbReference type="PANTHER" id="PTHR43297">
    <property type="entry name" value="OLIGOPEPTIDE TRANSPORT ATP-BINDING PROTEIN APPD"/>
    <property type="match status" value="1"/>
</dbReference>
<keyword evidence="5" id="KW-0547">Nucleotide-binding</keyword>
<dbReference type="OrthoDB" id="9806285at2"/>
<organism evidence="9 10">
    <name type="scientific">Mycoplasmopsis agassizii</name>
    <dbReference type="NCBI Taxonomy" id="33922"/>
    <lineage>
        <taxon>Bacteria</taxon>
        <taxon>Bacillati</taxon>
        <taxon>Mycoplasmatota</taxon>
        <taxon>Mycoplasmoidales</taxon>
        <taxon>Metamycoplasmataceae</taxon>
        <taxon>Mycoplasmopsis</taxon>
    </lineage>
</organism>
<proteinExistence type="inferred from homology"/>
<dbReference type="GO" id="GO:0005886">
    <property type="term" value="C:plasma membrane"/>
    <property type="evidence" value="ECO:0007669"/>
    <property type="project" value="UniProtKB-SubCell"/>
</dbReference>
<evidence type="ECO:0000256" key="2">
    <source>
        <dbReference type="ARBA" id="ARBA00005417"/>
    </source>
</evidence>
<dbReference type="InterPro" id="IPR003439">
    <property type="entry name" value="ABC_transporter-like_ATP-bd"/>
</dbReference>
<dbReference type="FunFam" id="3.40.50.300:FF:000016">
    <property type="entry name" value="Oligopeptide ABC transporter ATP-binding component"/>
    <property type="match status" value="1"/>
</dbReference>